<dbReference type="InterPro" id="IPR023155">
    <property type="entry name" value="Cyt_c-552/4"/>
</dbReference>
<dbReference type="OrthoDB" id="9814800at2"/>
<dbReference type="STRING" id="1434072.SAMN05216210_3048"/>
<sequence length="773" mass="85795">MAQRLRYYWLLPALALLCLALALYWYAGHQAQPPLTVPPLAASPPPAEATFVGSPACAACHQTAFDHWQASQHARAMAPASPATVLGDFAANPFEYQGITTQFSRSGDDFIVRTDGPDGQLQDYPVQYTFGVDPLQQYLLDLGDGRLQALSVAWDTRPEEQGGQRWFHIYPDEAVTHQHLLHWARPSQNWNFMCADCHVTDYRKGYDPAGNRFQPGWSELGVGCEACHGPGSEHLRWAAGADDLEAYGLTLQLDQRQGLDWYFQLEAVTASPRQPTAEHKEQTLCAQCHSLRSQVSEGFQAGESFFDHYRPELLTDPLYYPDGQQREEVFISASFAQSKMHAAGVTCSDCHDPHSQQLRADGDTLCASCHNADHFDQPSHHFHPTGSSGAQCVNCHMPQTTYMVTDPRRDHQFGIPDPHRSLRLDTPNACVSCHQDQTHAWAAEAVADWYPAGRWQDGHFADVFAAADAGQRHGAMSVQQALGKLLTSEDQPPIIRGSAATRLHPNNQNLDRLRAGLAHHDPLIRQGSLEAFENVTPDQRQSLLPLLTDTERSLRSAAARLLSGSQIPVDYQADFTRALADYEAELALHADRADALNQSALLRLDQGRAGEAESLWGQALQRDPLHTGSRLNLADLLRAQGREAAAQRLLQEGLTLNPEDGLLYYALGLSLVRQQRYDEALAHLQQAYQLRPGDPRMAYVLAVATEPVAPAQALSLLEEAVTQHRHDPDLLWAAASFHDRHGQSAAAKRYLQQLLEHYPEHAAAQRLHQQLND</sequence>
<feature type="transmembrane region" description="Helical" evidence="3">
    <location>
        <begin position="7"/>
        <end position="27"/>
    </location>
</feature>
<evidence type="ECO:0000256" key="2">
    <source>
        <dbReference type="PROSITE-ProRule" id="PRU00339"/>
    </source>
</evidence>
<feature type="domain" description="Cytochrome c-552/4" evidence="5">
    <location>
        <begin position="56"/>
        <end position="79"/>
    </location>
</feature>
<evidence type="ECO:0000313" key="7">
    <source>
        <dbReference type="Proteomes" id="UP000243924"/>
    </source>
</evidence>
<dbReference type="EMBL" id="LT629787">
    <property type="protein sequence ID" value="SDU31340.1"/>
    <property type="molecule type" value="Genomic_DNA"/>
</dbReference>
<dbReference type="Pfam" id="PF14559">
    <property type="entry name" value="TPR_19"/>
    <property type="match status" value="1"/>
</dbReference>
<dbReference type="Pfam" id="PF09699">
    <property type="entry name" value="Paired_CXXCH_1"/>
    <property type="match status" value="1"/>
</dbReference>
<name>A0A1H2HHI9_9GAMM</name>
<dbReference type="Gene3D" id="1.25.40.10">
    <property type="entry name" value="Tetratricopeptide repeat domain"/>
    <property type="match status" value="1"/>
</dbReference>
<dbReference type="PROSITE" id="PS50005">
    <property type="entry name" value="TPR"/>
    <property type="match status" value="1"/>
</dbReference>
<feature type="domain" description="Cytochrome c-552/4" evidence="5">
    <location>
        <begin position="191"/>
        <end position="229"/>
    </location>
</feature>
<reference evidence="7" key="1">
    <citation type="submission" date="2016-10" db="EMBL/GenBank/DDBJ databases">
        <authorList>
            <person name="Varghese N."/>
            <person name="Submissions S."/>
        </authorList>
    </citation>
    <scope>NUCLEOTIDE SEQUENCE [LARGE SCALE GENOMIC DNA]</scope>
    <source>
        <strain evidence="7">CECT 8338</strain>
    </source>
</reference>
<feature type="domain" description="Doubled CXXCH motif" evidence="4">
    <location>
        <begin position="346"/>
        <end position="373"/>
    </location>
</feature>
<keyword evidence="3" id="KW-1133">Transmembrane helix</keyword>
<dbReference type="Gene3D" id="1.10.1130.10">
    <property type="entry name" value="Flavocytochrome C3, Chain A"/>
    <property type="match status" value="2"/>
</dbReference>
<keyword evidence="2" id="KW-0802">TPR repeat</keyword>
<dbReference type="AlphaFoldDB" id="A0A1H2HHI9"/>
<dbReference type="Proteomes" id="UP000243924">
    <property type="component" value="Chromosome I"/>
</dbReference>
<dbReference type="Pfam" id="PF13435">
    <property type="entry name" value="Cytochrome_C554"/>
    <property type="match status" value="2"/>
</dbReference>
<dbReference type="SUPFAM" id="SSF48452">
    <property type="entry name" value="TPR-like"/>
    <property type="match status" value="1"/>
</dbReference>
<evidence type="ECO:0000259" key="4">
    <source>
        <dbReference type="Pfam" id="PF09699"/>
    </source>
</evidence>
<dbReference type="Pfam" id="PF13432">
    <property type="entry name" value="TPR_16"/>
    <property type="match status" value="1"/>
</dbReference>
<dbReference type="SMART" id="SM00028">
    <property type="entry name" value="TPR"/>
    <property type="match status" value="4"/>
</dbReference>
<keyword evidence="1" id="KW-0732">Signal</keyword>
<dbReference type="PANTHER" id="PTHR35038:SF8">
    <property type="entry name" value="C-TYPE POLYHEME CYTOCHROME OMCC"/>
    <property type="match status" value="1"/>
</dbReference>
<keyword evidence="3" id="KW-0472">Membrane</keyword>
<feature type="repeat" description="TPR" evidence="2">
    <location>
        <begin position="661"/>
        <end position="694"/>
    </location>
</feature>
<evidence type="ECO:0000259" key="5">
    <source>
        <dbReference type="Pfam" id="PF13435"/>
    </source>
</evidence>
<dbReference type="PANTHER" id="PTHR35038">
    <property type="entry name" value="DISSIMILATORY SULFITE REDUCTASE SIRA"/>
    <property type="match status" value="1"/>
</dbReference>
<evidence type="ECO:0000313" key="6">
    <source>
        <dbReference type="EMBL" id="SDU31340.1"/>
    </source>
</evidence>
<dbReference type="RefSeq" id="WP_092388561.1">
    <property type="nucleotide sequence ID" value="NZ_LT629787.1"/>
</dbReference>
<dbReference type="InterPro" id="IPR019734">
    <property type="entry name" value="TPR_rpt"/>
</dbReference>
<dbReference type="SUPFAM" id="SSF48695">
    <property type="entry name" value="Multiheme cytochromes"/>
    <property type="match status" value="1"/>
</dbReference>
<dbReference type="InterPro" id="IPR051829">
    <property type="entry name" value="Multiheme_Cytochr_ET"/>
</dbReference>
<keyword evidence="3" id="KW-0812">Transmembrane</keyword>
<evidence type="ECO:0000256" key="3">
    <source>
        <dbReference type="SAM" id="Phobius"/>
    </source>
</evidence>
<proteinExistence type="predicted"/>
<keyword evidence="7" id="KW-1185">Reference proteome</keyword>
<gene>
    <name evidence="6" type="ORF">SAMN05216210_3048</name>
</gene>
<accession>A0A1H2HHI9</accession>
<dbReference type="GO" id="GO:0016491">
    <property type="term" value="F:oxidoreductase activity"/>
    <property type="evidence" value="ECO:0007669"/>
    <property type="project" value="TreeGrafter"/>
</dbReference>
<evidence type="ECO:0000256" key="1">
    <source>
        <dbReference type="ARBA" id="ARBA00022729"/>
    </source>
</evidence>
<dbReference type="InterPro" id="IPR036280">
    <property type="entry name" value="Multihaem_cyt_sf"/>
</dbReference>
<protein>
    <submittedName>
        <fullName evidence="6">Doubled CXXCH domain-containing protein</fullName>
    </submittedName>
</protein>
<dbReference type="InterPro" id="IPR010177">
    <property type="entry name" value="Paired_CXXCH_1"/>
</dbReference>
<dbReference type="InterPro" id="IPR011990">
    <property type="entry name" value="TPR-like_helical_dom_sf"/>
</dbReference>
<organism evidence="6 7">
    <name type="scientific">Halopseudomonas salegens</name>
    <dbReference type="NCBI Taxonomy" id="1434072"/>
    <lineage>
        <taxon>Bacteria</taxon>
        <taxon>Pseudomonadati</taxon>
        <taxon>Pseudomonadota</taxon>
        <taxon>Gammaproteobacteria</taxon>
        <taxon>Pseudomonadales</taxon>
        <taxon>Pseudomonadaceae</taxon>
        <taxon>Halopseudomonas</taxon>
    </lineage>
</organism>